<comment type="similarity">
    <text evidence="5">Belongs to the CIMIP2 family.</text>
</comment>
<evidence type="ECO:0000259" key="7">
    <source>
        <dbReference type="Pfam" id="PF10629"/>
    </source>
</evidence>
<comment type="caution">
    <text evidence="8">The sequence shown here is derived from an EMBL/GenBank/DDBJ whole genome shotgun (WGS) entry which is preliminary data.</text>
</comment>
<dbReference type="Pfam" id="PF10629">
    <property type="entry name" value="CMI2B-like"/>
    <property type="match status" value="1"/>
</dbReference>
<evidence type="ECO:0000256" key="3">
    <source>
        <dbReference type="ARBA" id="ARBA00023212"/>
    </source>
</evidence>
<evidence type="ECO:0000313" key="9">
    <source>
        <dbReference type="Proteomes" id="UP000632118"/>
    </source>
</evidence>
<reference evidence="8" key="1">
    <citation type="submission" date="2019-09" db="EMBL/GenBank/DDBJ databases">
        <title>Bird 10,000 Genomes (B10K) Project - Family phase.</title>
        <authorList>
            <person name="Zhang G."/>
        </authorList>
    </citation>
    <scope>NUCLEOTIDE SEQUENCE</scope>
    <source>
        <strain evidence="8">B10K-DU-002-48</strain>
        <tissue evidence="8">Muscle</tissue>
    </source>
</reference>
<evidence type="ECO:0000256" key="2">
    <source>
        <dbReference type="ARBA" id="ARBA00022490"/>
    </source>
</evidence>
<proteinExistence type="inferred from homology"/>
<dbReference type="GO" id="GO:0015630">
    <property type="term" value="C:microtubule cytoskeleton"/>
    <property type="evidence" value="ECO:0007669"/>
    <property type="project" value="UniProtKB-ARBA"/>
</dbReference>
<dbReference type="GO" id="GO:0005930">
    <property type="term" value="C:axoneme"/>
    <property type="evidence" value="ECO:0007669"/>
    <property type="project" value="UniProtKB-SubCell"/>
</dbReference>
<feature type="region of interest" description="Disordered" evidence="6">
    <location>
        <begin position="97"/>
        <end position="116"/>
    </location>
</feature>
<dbReference type="AlphaFoldDB" id="A0A850WDW9"/>
<dbReference type="InterPro" id="IPR052683">
    <property type="entry name" value="CIMIP2A"/>
</dbReference>
<dbReference type="GO" id="GO:0005634">
    <property type="term" value="C:nucleus"/>
    <property type="evidence" value="ECO:0007669"/>
    <property type="project" value="TreeGrafter"/>
</dbReference>
<evidence type="ECO:0000256" key="1">
    <source>
        <dbReference type="ARBA" id="ARBA00004430"/>
    </source>
</evidence>
<feature type="compositionally biased region" description="Pro residues" evidence="6">
    <location>
        <begin position="103"/>
        <end position="112"/>
    </location>
</feature>
<feature type="region of interest" description="Disordered" evidence="6">
    <location>
        <begin position="164"/>
        <end position="194"/>
    </location>
</feature>
<keyword evidence="9" id="KW-1185">Reference proteome</keyword>
<protein>
    <submittedName>
        <fullName evidence="8">F166A protein</fullName>
    </submittedName>
</protein>
<dbReference type="Proteomes" id="UP000632118">
    <property type="component" value="Unassembled WGS sequence"/>
</dbReference>
<evidence type="ECO:0000256" key="6">
    <source>
        <dbReference type="SAM" id="MobiDB-lite"/>
    </source>
</evidence>
<dbReference type="OrthoDB" id="2019884at2759"/>
<comment type="subcellular location">
    <subcellularLocation>
        <location evidence="1">Cytoplasm</location>
        <location evidence="1">Cytoskeleton</location>
        <location evidence="1">Cilium axoneme</location>
    </subcellularLocation>
</comment>
<keyword evidence="3" id="KW-0206">Cytoskeleton</keyword>
<name>A0A850WDW9_FREMA</name>
<dbReference type="PANTHER" id="PTHR47299:SF1">
    <property type="entry name" value="PROTEIN FAM166A"/>
    <property type="match status" value="1"/>
</dbReference>
<gene>
    <name evidence="8" type="primary">Fam166a</name>
    <name evidence="8" type="ORF">FREMAG_R14107</name>
</gene>
<feature type="non-terminal residue" evidence="8">
    <location>
        <position position="286"/>
    </location>
</feature>
<feature type="non-terminal residue" evidence="8">
    <location>
        <position position="1"/>
    </location>
</feature>
<keyword evidence="2" id="KW-0963">Cytoplasm</keyword>
<dbReference type="InterPro" id="IPR018902">
    <property type="entry name" value="CMI2A-C-like_dom"/>
</dbReference>
<dbReference type="PANTHER" id="PTHR47299">
    <property type="entry name" value="PROTEIN FAM166A"/>
    <property type="match status" value="1"/>
</dbReference>
<sequence>MAAPKENSLFPPNPYYIPGYQGFIPQYNYQFGETFGKTTYRLLTDPGVRKSPRPLLAPLHKQKFIEDFTGHHASSRSYLPGCPGYFPYEKAGAATSFSEPVLGPKPPPPGPGPAEEELMTMHMDPVPQHHPSEYILRTRLPQGYPQRISCHPVSEGQEWRLPELSPACGQGKRKQTGKWSRVEKTRGVAETTDVEQDNRLPKLDVPNAIQQKAIPGYAGFIPRLAWIHGVNYIQGVKEAMDEFDRHQFLQRNPACSFGKRFPQTYWPNNRIYTSAGLIPSYMGFVP</sequence>
<organism evidence="8 9">
    <name type="scientific">Fregata magnificens</name>
    <name type="common">Magnificent frigatebird</name>
    <dbReference type="NCBI Taxonomy" id="37042"/>
    <lineage>
        <taxon>Eukaryota</taxon>
        <taxon>Metazoa</taxon>
        <taxon>Chordata</taxon>
        <taxon>Craniata</taxon>
        <taxon>Vertebrata</taxon>
        <taxon>Euteleostomi</taxon>
        <taxon>Archelosauria</taxon>
        <taxon>Archosauria</taxon>
        <taxon>Dinosauria</taxon>
        <taxon>Saurischia</taxon>
        <taxon>Theropoda</taxon>
        <taxon>Coelurosauria</taxon>
        <taxon>Aves</taxon>
        <taxon>Neognathae</taxon>
        <taxon>Neoaves</taxon>
        <taxon>Aequornithes</taxon>
        <taxon>Suliformes</taxon>
        <taxon>Fregatidae</taxon>
        <taxon>Fregata</taxon>
    </lineage>
</organism>
<dbReference type="EMBL" id="WAAD01028341">
    <property type="protein sequence ID" value="NWH51318.1"/>
    <property type="molecule type" value="Genomic_DNA"/>
</dbReference>
<keyword evidence="4" id="KW-0966">Cell projection</keyword>
<accession>A0A850WDW9</accession>
<feature type="domain" description="Ciliary microtubule inner protein 2A-C-like" evidence="7">
    <location>
        <begin position="14"/>
        <end position="45"/>
    </location>
</feature>
<evidence type="ECO:0000256" key="4">
    <source>
        <dbReference type="ARBA" id="ARBA00023273"/>
    </source>
</evidence>
<evidence type="ECO:0000313" key="8">
    <source>
        <dbReference type="EMBL" id="NWH51318.1"/>
    </source>
</evidence>
<evidence type="ECO:0000256" key="5">
    <source>
        <dbReference type="ARBA" id="ARBA00035661"/>
    </source>
</evidence>